<evidence type="ECO:0000256" key="5">
    <source>
        <dbReference type="ARBA" id="ARBA00023136"/>
    </source>
</evidence>
<organism evidence="7 8">
    <name type="scientific">Ananas comosus</name>
    <name type="common">Pineapple</name>
    <name type="synonym">Ananas ananas</name>
    <dbReference type="NCBI Taxonomy" id="4615"/>
    <lineage>
        <taxon>Eukaryota</taxon>
        <taxon>Viridiplantae</taxon>
        <taxon>Streptophyta</taxon>
        <taxon>Embryophyta</taxon>
        <taxon>Tracheophyta</taxon>
        <taxon>Spermatophyta</taxon>
        <taxon>Magnoliopsida</taxon>
        <taxon>Liliopsida</taxon>
        <taxon>Poales</taxon>
        <taxon>Bromeliaceae</taxon>
        <taxon>Bromelioideae</taxon>
        <taxon>Ananas</taxon>
    </lineage>
</organism>
<sequence length="549" mass="59762">MGETNPPPATAAAPPPPRIQAVGPLNVGAGAMHPPRDQLNYVEFCVHSNPSWVEVAALAFLHYLVTLGSIVMLSTLIVPLMGGNNGDKARVIQTFLFMSGVNTLLQTLIGTRLPTVMNASFAFIVPVMSIISDFSSRGYDDEHQRFLHTIRAIQGALIVSSFLNLLIGYGTVWGRFSRYFTPVVIVPVVCVVGLGLFEWGFPQVGKCVEIGLPMLILTVVVQQYMKGIHERVTFLFERYSLLLLIGIVWAFAAILTASGAYNNVPDKTKRHCRVDRSYLMSSAPWIKIPYPFQWGSPIFSASHSFGMMAAVLVSAVESTGAHFAAARLAGATPPPNHVLSRSVGLQGLGILLEGIFGAAAGSTASVANVGLIGLTRVGSRRVIQISTAYMIFFSIIGKFGAFFASIPLPIFAAIYCVLFGVVAAVGISFIQFTNNNSMRNLYIIGLSLFLGVSIPQYFNEYTASAGHGPAKSNAGWFNDILNTIFSSAPAVAMIVATLLDNTLDAKKTGSDRGLSWWIPFQRHGGEPRNDEFYSYPIRMHRWMFFNRYP</sequence>
<feature type="transmembrane region" description="Helical" evidence="6">
    <location>
        <begin position="179"/>
        <end position="197"/>
    </location>
</feature>
<keyword evidence="3 6" id="KW-0812">Transmembrane</keyword>
<dbReference type="NCBIfam" id="NF037981">
    <property type="entry name" value="NCS2_1"/>
    <property type="match status" value="1"/>
</dbReference>
<dbReference type="GO" id="GO:0022857">
    <property type="term" value="F:transmembrane transporter activity"/>
    <property type="evidence" value="ECO:0007669"/>
    <property type="project" value="InterPro"/>
</dbReference>
<feature type="transmembrane region" description="Helical" evidence="6">
    <location>
        <begin position="480"/>
        <end position="499"/>
    </location>
</feature>
<feature type="transmembrane region" description="Helical" evidence="6">
    <location>
        <begin position="410"/>
        <end position="429"/>
    </location>
</feature>
<feature type="transmembrane region" description="Helical" evidence="6">
    <location>
        <begin position="155"/>
        <end position="173"/>
    </location>
</feature>
<evidence type="ECO:0000256" key="1">
    <source>
        <dbReference type="ARBA" id="ARBA00004141"/>
    </source>
</evidence>
<comment type="subcellular location">
    <subcellularLocation>
        <location evidence="1">Membrane</location>
        <topology evidence="1">Multi-pass membrane protein</topology>
    </subcellularLocation>
</comment>
<proteinExistence type="inferred from homology"/>
<dbReference type="STRING" id="4615.A0A199VCF4"/>
<evidence type="ECO:0000256" key="3">
    <source>
        <dbReference type="ARBA" id="ARBA00022692"/>
    </source>
</evidence>
<dbReference type="AlphaFoldDB" id="A0A199VCF4"/>
<feature type="transmembrane region" description="Helical" evidence="6">
    <location>
        <begin position="241"/>
        <end position="261"/>
    </location>
</feature>
<feature type="transmembrane region" description="Helical" evidence="6">
    <location>
        <begin position="60"/>
        <end position="79"/>
    </location>
</feature>
<comment type="caution">
    <text evidence="7">The sequence shown here is derived from an EMBL/GenBank/DDBJ whole genome shotgun (WGS) entry which is preliminary data.</text>
</comment>
<comment type="similarity">
    <text evidence="2">Belongs to the nucleobase:cation symporter-2 (NCS2) (TC 2.A.40) family.</text>
</comment>
<protein>
    <submittedName>
        <fullName evidence="7">Nucleobase-ascorbate transporter 3</fullName>
    </submittedName>
</protein>
<dbReference type="Proteomes" id="UP000092600">
    <property type="component" value="Unassembled WGS sequence"/>
</dbReference>
<evidence type="ECO:0000313" key="8">
    <source>
        <dbReference type="Proteomes" id="UP000092600"/>
    </source>
</evidence>
<gene>
    <name evidence="7" type="ORF">ACMD2_21439</name>
</gene>
<accession>A0A199VCF4</accession>
<dbReference type="EMBL" id="LSRQ01002362">
    <property type="protein sequence ID" value="OAY74551.1"/>
    <property type="molecule type" value="Genomic_DNA"/>
</dbReference>
<keyword evidence="4 6" id="KW-1133">Transmembrane helix</keyword>
<feature type="transmembrane region" description="Helical" evidence="6">
    <location>
        <begin position="386"/>
        <end position="404"/>
    </location>
</feature>
<reference evidence="7 8" key="1">
    <citation type="journal article" date="2016" name="DNA Res.">
        <title>The draft genome of MD-2 pineapple using hybrid error correction of long reads.</title>
        <authorList>
            <person name="Redwan R.M."/>
            <person name="Saidin A."/>
            <person name="Kumar S.V."/>
        </authorList>
    </citation>
    <scope>NUCLEOTIDE SEQUENCE [LARGE SCALE GENOMIC DNA]</scope>
    <source>
        <strain evidence="8">cv. MD2</strain>
        <tissue evidence="7">Leaf</tissue>
    </source>
</reference>
<evidence type="ECO:0000256" key="2">
    <source>
        <dbReference type="ARBA" id="ARBA00008821"/>
    </source>
</evidence>
<evidence type="ECO:0000313" key="7">
    <source>
        <dbReference type="EMBL" id="OAY74551.1"/>
    </source>
</evidence>
<name>A0A199VCF4_ANACO</name>
<dbReference type="Pfam" id="PF00860">
    <property type="entry name" value="Xan_ur_permease"/>
    <property type="match status" value="1"/>
</dbReference>
<dbReference type="PANTHER" id="PTHR11119">
    <property type="entry name" value="XANTHINE-URACIL / VITAMIN C PERMEASE FAMILY MEMBER"/>
    <property type="match status" value="1"/>
</dbReference>
<dbReference type="GO" id="GO:0016020">
    <property type="term" value="C:membrane"/>
    <property type="evidence" value="ECO:0007669"/>
    <property type="project" value="UniProtKB-SubCell"/>
</dbReference>
<feature type="transmembrane region" description="Helical" evidence="6">
    <location>
        <begin position="441"/>
        <end position="458"/>
    </location>
</feature>
<evidence type="ECO:0000256" key="6">
    <source>
        <dbReference type="SAM" id="Phobius"/>
    </source>
</evidence>
<dbReference type="InterPro" id="IPR006043">
    <property type="entry name" value="NCS2"/>
</dbReference>
<evidence type="ECO:0000256" key="4">
    <source>
        <dbReference type="ARBA" id="ARBA00022989"/>
    </source>
</evidence>
<feature type="transmembrane region" description="Helical" evidence="6">
    <location>
        <begin position="115"/>
        <end position="134"/>
    </location>
</feature>
<keyword evidence="5 6" id="KW-0472">Membrane</keyword>